<keyword evidence="1" id="KW-0813">Transport</keyword>
<evidence type="ECO:0000313" key="4">
    <source>
        <dbReference type="Proteomes" id="UP000316621"/>
    </source>
</evidence>
<keyword evidence="2" id="KW-1133">Transmembrane helix</keyword>
<dbReference type="GO" id="GO:0005643">
    <property type="term" value="C:nuclear pore"/>
    <property type="evidence" value="ECO:0007669"/>
    <property type="project" value="TreeGrafter"/>
</dbReference>
<protein>
    <recommendedName>
        <fullName evidence="1">Exportin-T</fullName>
    </recommendedName>
    <alternativeName>
        <fullName evidence="1">Exportin(tRNA)</fullName>
    </alternativeName>
    <alternativeName>
        <fullName evidence="1">tRNA exportin</fullName>
    </alternativeName>
</protein>
<gene>
    <name evidence="3" type="ORF">C5167_022597</name>
</gene>
<dbReference type="InterPro" id="IPR011989">
    <property type="entry name" value="ARM-like"/>
</dbReference>
<dbReference type="GO" id="GO:0016363">
    <property type="term" value="C:nuclear matrix"/>
    <property type="evidence" value="ECO:0007669"/>
    <property type="project" value="TreeGrafter"/>
</dbReference>
<dbReference type="Proteomes" id="UP000316621">
    <property type="component" value="Chromosome 5"/>
</dbReference>
<comment type="function">
    <text evidence="1">tRNA nucleus export receptor which facilitates tRNA translocation across the nuclear pore complex.</text>
</comment>
<reference evidence="3 4" key="1">
    <citation type="journal article" date="2018" name="Science">
        <title>The opium poppy genome and morphinan production.</title>
        <authorList>
            <person name="Guo L."/>
            <person name="Winzer T."/>
            <person name="Yang X."/>
            <person name="Li Y."/>
            <person name="Ning Z."/>
            <person name="He Z."/>
            <person name="Teodor R."/>
            <person name="Lu Y."/>
            <person name="Bowser T.A."/>
            <person name="Graham I.A."/>
            <person name="Ye K."/>
        </authorList>
    </citation>
    <scope>NUCLEOTIDE SEQUENCE [LARGE SCALE GENOMIC DNA]</scope>
    <source>
        <strain evidence="4">cv. HN1</strain>
        <tissue evidence="3">Leaves</tissue>
    </source>
</reference>
<evidence type="ECO:0000256" key="1">
    <source>
        <dbReference type="RuleBase" id="RU366037"/>
    </source>
</evidence>
<comment type="subcellular location">
    <subcellularLocation>
        <location evidence="1">Nucleus</location>
    </subcellularLocation>
    <subcellularLocation>
        <location evidence="1">Cytoplasm</location>
    </subcellularLocation>
    <text evidence="1">Shuttles between the nucleus and the cytoplasm.</text>
</comment>
<dbReference type="InterPro" id="IPR040017">
    <property type="entry name" value="XPOT"/>
</dbReference>
<dbReference type="GO" id="GO:0071528">
    <property type="term" value="P:tRNA re-export from nucleus"/>
    <property type="evidence" value="ECO:0007669"/>
    <property type="project" value="UniProtKB-UniRule"/>
</dbReference>
<keyword evidence="1" id="KW-0820">tRNA-binding</keyword>
<dbReference type="Gramene" id="RZC60807">
    <property type="protein sequence ID" value="RZC60807"/>
    <property type="gene ID" value="C5167_022597"/>
</dbReference>
<dbReference type="STRING" id="3469.A0A4Y7JJ72"/>
<keyword evidence="1" id="KW-0539">Nucleus</keyword>
<dbReference type="GO" id="GO:0005737">
    <property type="term" value="C:cytoplasm"/>
    <property type="evidence" value="ECO:0007669"/>
    <property type="project" value="UniProtKB-SubCell"/>
</dbReference>
<keyword evidence="4" id="KW-1185">Reference proteome</keyword>
<dbReference type="PANTHER" id="PTHR15952:SF11">
    <property type="entry name" value="EXPORTIN-T"/>
    <property type="match status" value="1"/>
</dbReference>
<accession>A0A4Y7JJ72</accession>
<dbReference type="GO" id="GO:0000049">
    <property type="term" value="F:tRNA binding"/>
    <property type="evidence" value="ECO:0007669"/>
    <property type="project" value="UniProtKB-UniRule"/>
</dbReference>
<sequence>MGILLKLVSLYVFIKVHDRVFEANGLLIGMEDVRVPQEKQAKCLSSLLIPLCNQVRKLLLNANVQNQEESYAKIANIQQLIMAINALSKTLDVLLQILVVFPKVDALQSKVMSFIHRMVEVLGGAVFPFAAMIGSRMLSIALCFWKAKTPKRRESIDLGIPYMEICRNGRVSSLYAQGQNCSFDGIILHTFDLTVLSTCVNFANEKLQQHFNQVELKFDHINGNGCNYGTPYECQLASMLRAGVMDLI</sequence>
<dbReference type="AlphaFoldDB" id="A0A4Y7JJ72"/>
<dbReference type="Gene3D" id="1.25.10.10">
    <property type="entry name" value="Leucine-rich Repeat Variant"/>
    <property type="match status" value="1"/>
</dbReference>
<comment type="similarity">
    <text evidence="1">Belongs to the exportin family.</text>
</comment>
<name>A0A4Y7JJ72_PAPSO</name>
<keyword evidence="2" id="KW-0472">Membrane</keyword>
<proteinExistence type="inferred from homology"/>
<dbReference type="GO" id="GO:0031267">
    <property type="term" value="F:small GTPase binding"/>
    <property type="evidence" value="ECO:0007669"/>
    <property type="project" value="InterPro"/>
</dbReference>
<evidence type="ECO:0000256" key="2">
    <source>
        <dbReference type="SAM" id="Phobius"/>
    </source>
</evidence>
<dbReference type="PANTHER" id="PTHR15952">
    <property type="entry name" value="EXPORTIN-T/LOS1"/>
    <property type="match status" value="1"/>
</dbReference>
<evidence type="ECO:0000313" key="3">
    <source>
        <dbReference type="EMBL" id="RZC60807.1"/>
    </source>
</evidence>
<dbReference type="EMBL" id="CM010719">
    <property type="protein sequence ID" value="RZC60807.1"/>
    <property type="molecule type" value="Genomic_DNA"/>
</dbReference>
<keyword evidence="2" id="KW-0812">Transmembrane</keyword>
<keyword evidence="1" id="KW-0694">RNA-binding</keyword>
<keyword evidence="1" id="KW-0963">Cytoplasm</keyword>
<organism evidence="3 4">
    <name type="scientific">Papaver somniferum</name>
    <name type="common">Opium poppy</name>
    <dbReference type="NCBI Taxonomy" id="3469"/>
    <lineage>
        <taxon>Eukaryota</taxon>
        <taxon>Viridiplantae</taxon>
        <taxon>Streptophyta</taxon>
        <taxon>Embryophyta</taxon>
        <taxon>Tracheophyta</taxon>
        <taxon>Spermatophyta</taxon>
        <taxon>Magnoliopsida</taxon>
        <taxon>Ranunculales</taxon>
        <taxon>Papaveraceae</taxon>
        <taxon>Papaveroideae</taxon>
        <taxon>Papaver</taxon>
    </lineage>
</organism>
<feature type="transmembrane region" description="Helical" evidence="2">
    <location>
        <begin position="121"/>
        <end position="145"/>
    </location>
</feature>